<protein>
    <submittedName>
        <fullName evidence="2">Uncharacterized protein</fullName>
    </submittedName>
</protein>
<comment type="caution">
    <text evidence="2">The sequence shown here is derived from an EMBL/GenBank/DDBJ whole genome shotgun (WGS) entry which is preliminary data.</text>
</comment>
<feature type="region of interest" description="Disordered" evidence="1">
    <location>
        <begin position="70"/>
        <end position="124"/>
    </location>
</feature>
<accession>A0A8K0KJJ6</accession>
<evidence type="ECO:0000313" key="3">
    <source>
        <dbReference type="Proteomes" id="UP000792457"/>
    </source>
</evidence>
<dbReference type="Proteomes" id="UP000792457">
    <property type="component" value="Unassembled WGS sequence"/>
</dbReference>
<proteinExistence type="predicted"/>
<feature type="compositionally biased region" description="Polar residues" evidence="1">
    <location>
        <begin position="90"/>
        <end position="109"/>
    </location>
</feature>
<feature type="compositionally biased region" description="Pro residues" evidence="1">
    <location>
        <begin position="13"/>
        <end position="24"/>
    </location>
</feature>
<gene>
    <name evidence="2" type="ORF">J437_LFUL017392</name>
</gene>
<evidence type="ECO:0000256" key="1">
    <source>
        <dbReference type="SAM" id="MobiDB-lite"/>
    </source>
</evidence>
<organism evidence="2 3">
    <name type="scientific">Ladona fulva</name>
    <name type="common">Scarce chaser dragonfly</name>
    <name type="synonym">Libellula fulva</name>
    <dbReference type="NCBI Taxonomy" id="123851"/>
    <lineage>
        <taxon>Eukaryota</taxon>
        <taxon>Metazoa</taxon>
        <taxon>Ecdysozoa</taxon>
        <taxon>Arthropoda</taxon>
        <taxon>Hexapoda</taxon>
        <taxon>Insecta</taxon>
        <taxon>Pterygota</taxon>
        <taxon>Palaeoptera</taxon>
        <taxon>Odonata</taxon>
        <taxon>Epiprocta</taxon>
        <taxon>Anisoptera</taxon>
        <taxon>Libelluloidea</taxon>
        <taxon>Libellulidae</taxon>
        <taxon>Ladona</taxon>
    </lineage>
</organism>
<sequence length="124" mass="13131">MIQIKQCAIFHPPELPLSPVPAPSPSAHSLSPPQPSIPPPCIMFPPPPSRATPANESLRARLRRPLANLTTASPLARLLSPPRFFMGPSGDSSQCPNCSYMSSSSNDNGESPVAKHGGRASNQK</sequence>
<reference evidence="2" key="2">
    <citation type="submission" date="2017-10" db="EMBL/GenBank/DDBJ databases">
        <title>Ladona fulva Genome sequencing and assembly.</title>
        <authorList>
            <person name="Murali S."/>
            <person name="Richards S."/>
            <person name="Bandaranaike D."/>
            <person name="Bellair M."/>
            <person name="Blankenburg K."/>
            <person name="Chao H."/>
            <person name="Dinh H."/>
            <person name="Doddapaneni H."/>
            <person name="Dugan-Rocha S."/>
            <person name="Elkadiri S."/>
            <person name="Gnanaolivu R."/>
            <person name="Hernandez B."/>
            <person name="Skinner E."/>
            <person name="Javaid M."/>
            <person name="Lee S."/>
            <person name="Li M."/>
            <person name="Ming W."/>
            <person name="Munidasa M."/>
            <person name="Muniz J."/>
            <person name="Nguyen L."/>
            <person name="Hughes D."/>
            <person name="Osuji N."/>
            <person name="Pu L.-L."/>
            <person name="Puazo M."/>
            <person name="Qu C."/>
            <person name="Quiroz J."/>
            <person name="Raj R."/>
            <person name="Weissenberger G."/>
            <person name="Xin Y."/>
            <person name="Zou X."/>
            <person name="Han Y."/>
            <person name="Worley K."/>
            <person name="Muzny D."/>
            <person name="Gibbs R."/>
        </authorList>
    </citation>
    <scope>NUCLEOTIDE SEQUENCE</scope>
    <source>
        <strain evidence="2">Sampled in the wild</strain>
    </source>
</reference>
<reference evidence="2" key="1">
    <citation type="submission" date="2013-04" db="EMBL/GenBank/DDBJ databases">
        <authorList>
            <person name="Qu J."/>
            <person name="Murali S.C."/>
            <person name="Bandaranaike D."/>
            <person name="Bellair M."/>
            <person name="Blankenburg K."/>
            <person name="Chao H."/>
            <person name="Dinh H."/>
            <person name="Doddapaneni H."/>
            <person name="Downs B."/>
            <person name="Dugan-Rocha S."/>
            <person name="Elkadiri S."/>
            <person name="Gnanaolivu R.D."/>
            <person name="Hernandez B."/>
            <person name="Javaid M."/>
            <person name="Jayaseelan J.C."/>
            <person name="Lee S."/>
            <person name="Li M."/>
            <person name="Ming W."/>
            <person name="Munidasa M."/>
            <person name="Muniz J."/>
            <person name="Nguyen L."/>
            <person name="Ongeri F."/>
            <person name="Osuji N."/>
            <person name="Pu L.-L."/>
            <person name="Puazo M."/>
            <person name="Qu C."/>
            <person name="Quiroz J."/>
            <person name="Raj R."/>
            <person name="Weissenberger G."/>
            <person name="Xin Y."/>
            <person name="Zou X."/>
            <person name="Han Y."/>
            <person name="Richards S."/>
            <person name="Worley K."/>
            <person name="Muzny D."/>
            <person name="Gibbs R."/>
        </authorList>
    </citation>
    <scope>NUCLEOTIDE SEQUENCE</scope>
    <source>
        <strain evidence="2">Sampled in the wild</strain>
    </source>
</reference>
<dbReference type="EMBL" id="KZ308907">
    <property type="protein sequence ID" value="KAG8235424.1"/>
    <property type="molecule type" value="Genomic_DNA"/>
</dbReference>
<keyword evidence="3" id="KW-1185">Reference proteome</keyword>
<evidence type="ECO:0000313" key="2">
    <source>
        <dbReference type="EMBL" id="KAG8235424.1"/>
    </source>
</evidence>
<feature type="compositionally biased region" description="Pro residues" evidence="1">
    <location>
        <begin position="32"/>
        <end position="50"/>
    </location>
</feature>
<dbReference type="AlphaFoldDB" id="A0A8K0KJJ6"/>
<feature type="region of interest" description="Disordered" evidence="1">
    <location>
        <begin position="13"/>
        <end position="54"/>
    </location>
</feature>
<name>A0A8K0KJJ6_LADFU</name>